<gene>
    <name evidence="1" type="ORF">EII10_04790</name>
</gene>
<dbReference type="EMBL" id="RQZC01000005">
    <property type="protein sequence ID" value="RRD29770.1"/>
    <property type="molecule type" value="Genomic_DNA"/>
</dbReference>
<reference evidence="1 2" key="1">
    <citation type="submission" date="2018-11" db="EMBL/GenBank/DDBJ databases">
        <title>Genomes From Bacteria Associated with the Canine Oral Cavity: a Test Case for Automated Genome-Based Taxonomic Assignment.</title>
        <authorList>
            <person name="Coil D.A."/>
            <person name="Jospin G."/>
            <person name="Darling A.E."/>
            <person name="Wallis C."/>
            <person name="Davis I.J."/>
            <person name="Harris S."/>
            <person name="Eisen J.A."/>
            <person name="Holcombe L.J."/>
            <person name="O'Flynn C."/>
        </authorList>
    </citation>
    <scope>NUCLEOTIDE SEQUENCE [LARGE SCALE GENOMIC DNA]</scope>
    <source>
        <strain evidence="1 2">OH5050</strain>
    </source>
</reference>
<accession>A0A3P1V8E7</accession>
<organism evidence="1 2">
    <name type="scientific">Actinomyces bowdenii</name>
    <dbReference type="NCBI Taxonomy" id="131109"/>
    <lineage>
        <taxon>Bacteria</taxon>
        <taxon>Bacillati</taxon>
        <taxon>Actinomycetota</taxon>
        <taxon>Actinomycetes</taxon>
        <taxon>Actinomycetales</taxon>
        <taxon>Actinomycetaceae</taxon>
        <taxon>Actinomyces</taxon>
    </lineage>
</organism>
<dbReference type="Proteomes" id="UP000271272">
    <property type="component" value="Unassembled WGS sequence"/>
</dbReference>
<evidence type="ECO:0000313" key="2">
    <source>
        <dbReference type="Proteomes" id="UP000271272"/>
    </source>
</evidence>
<dbReference type="AlphaFoldDB" id="A0A3P1V8E7"/>
<name>A0A3P1V8E7_9ACTO</name>
<keyword evidence="2" id="KW-1185">Reference proteome</keyword>
<dbReference type="GO" id="GO:0016787">
    <property type="term" value="F:hydrolase activity"/>
    <property type="evidence" value="ECO:0007669"/>
    <property type="project" value="UniProtKB-KW"/>
</dbReference>
<dbReference type="OrthoDB" id="5110616at2"/>
<sequence length="146" mass="16591">MNPQTPQEVADKITHDLNDPTFLSDARHFSLGVEQLPEGINFPEDMPPDPPEQYYIQAGGSHDAMTLEIRVPHPTDGYRQYTVAREPIHTPEAWITLSWDNGGKEPFTLHLHPEEIFTAEQATPIFINFILNNQLPPNNLLRQIDA</sequence>
<keyword evidence="1" id="KW-0378">Hydrolase</keyword>
<protein>
    <submittedName>
        <fullName evidence="1">NTP pyrophosphohydrolase</fullName>
    </submittedName>
</protein>
<comment type="caution">
    <text evidence="1">The sequence shown here is derived from an EMBL/GenBank/DDBJ whole genome shotgun (WGS) entry which is preliminary data.</text>
</comment>
<proteinExistence type="predicted"/>
<evidence type="ECO:0000313" key="1">
    <source>
        <dbReference type="EMBL" id="RRD29770.1"/>
    </source>
</evidence>